<gene>
    <name evidence="1" type="ORF">GCM10023331_10520</name>
</gene>
<dbReference type="PROSITE" id="PS51257">
    <property type="entry name" value="PROKAR_LIPOPROTEIN"/>
    <property type="match status" value="1"/>
</dbReference>
<name>A0ABP9D4G0_9BACT</name>
<evidence type="ECO:0008006" key="3">
    <source>
        <dbReference type="Google" id="ProtNLM"/>
    </source>
</evidence>
<accession>A0ABP9D4G0</accession>
<sequence>MNSLYKIGSFLLLPLLIFSCDIKPPENIDTKALSKEIKSRKLRKIADADISQKAYEVGKELSKTVREQQENLSCVDNILLDQEWDTYVDKIEVICEQPKDQPVISSLYEAYNYNLKEGIEMTENLQEVSDTTFLYTIPMVKDGQLLMVNFVLLKKALVLRIQQEK</sequence>
<proteinExistence type="predicted"/>
<evidence type="ECO:0000313" key="2">
    <source>
        <dbReference type="Proteomes" id="UP001500298"/>
    </source>
</evidence>
<organism evidence="1 2">
    <name type="scientific">Algivirga pacifica</name>
    <dbReference type="NCBI Taxonomy" id="1162670"/>
    <lineage>
        <taxon>Bacteria</taxon>
        <taxon>Pseudomonadati</taxon>
        <taxon>Bacteroidota</taxon>
        <taxon>Cytophagia</taxon>
        <taxon>Cytophagales</taxon>
        <taxon>Flammeovirgaceae</taxon>
        <taxon>Algivirga</taxon>
    </lineage>
</organism>
<reference evidence="2" key="1">
    <citation type="journal article" date="2019" name="Int. J. Syst. Evol. Microbiol.">
        <title>The Global Catalogue of Microorganisms (GCM) 10K type strain sequencing project: providing services to taxonomists for standard genome sequencing and annotation.</title>
        <authorList>
            <consortium name="The Broad Institute Genomics Platform"/>
            <consortium name="The Broad Institute Genome Sequencing Center for Infectious Disease"/>
            <person name="Wu L."/>
            <person name="Ma J."/>
        </authorList>
    </citation>
    <scope>NUCLEOTIDE SEQUENCE [LARGE SCALE GENOMIC DNA]</scope>
    <source>
        <strain evidence="2">JCM 18326</strain>
    </source>
</reference>
<dbReference type="Proteomes" id="UP001500298">
    <property type="component" value="Unassembled WGS sequence"/>
</dbReference>
<evidence type="ECO:0000313" key="1">
    <source>
        <dbReference type="EMBL" id="GAA4827541.1"/>
    </source>
</evidence>
<dbReference type="EMBL" id="BAABJX010000018">
    <property type="protein sequence ID" value="GAA4827541.1"/>
    <property type="molecule type" value="Genomic_DNA"/>
</dbReference>
<comment type="caution">
    <text evidence="1">The sequence shown here is derived from an EMBL/GenBank/DDBJ whole genome shotgun (WGS) entry which is preliminary data.</text>
</comment>
<protein>
    <recommendedName>
        <fullName evidence="3">Lipoprotein</fullName>
    </recommendedName>
</protein>
<keyword evidence="2" id="KW-1185">Reference proteome</keyword>
<dbReference type="RefSeq" id="WP_345369813.1">
    <property type="nucleotide sequence ID" value="NZ_BAABJX010000018.1"/>
</dbReference>